<evidence type="ECO:0000256" key="5">
    <source>
        <dbReference type="ARBA" id="ARBA00022419"/>
    </source>
</evidence>
<evidence type="ECO:0000256" key="12">
    <source>
        <dbReference type="PROSITE-ProRule" id="PRU10112"/>
    </source>
</evidence>
<dbReference type="STRING" id="1208921.ST1E_0323"/>
<dbReference type="PANTHER" id="PTHR30523:SF6">
    <property type="entry name" value="PHOSPHOENOLPYRUVATE CARBOXYLASE"/>
    <property type="match status" value="1"/>
</dbReference>
<evidence type="ECO:0000256" key="8">
    <source>
        <dbReference type="ARBA" id="ARBA00023300"/>
    </source>
</evidence>
<comment type="subunit">
    <text evidence="10">Homotetramer.</text>
</comment>
<evidence type="ECO:0000256" key="4">
    <source>
        <dbReference type="ARBA" id="ARBA00012305"/>
    </source>
</evidence>
<dbReference type="InterPro" id="IPR015813">
    <property type="entry name" value="Pyrv/PenolPyrv_kinase-like_dom"/>
</dbReference>
<keyword evidence="14" id="KW-1185">Reference proteome</keyword>
<dbReference type="GO" id="GO:0006099">
    <property type="term" value="P:tricarboxylic acid cycle"/>
    <property type="evidence" value="ECO:0007669"/>
    <property type="project" value="InterPro"/>
</dbReference>
<dbReference type="PROSITE" id="PS00393">
    <property type="entry name" value="PEPCASE_2"/>
    <property type="match status" value="1"/>
</dbReference>
<comment type="cofactor">
    <cofactor evidence="1 10">
        <name>Mg(2+)</name>
        <dbReference type="ChEBI" id="CHEBI:18420"/>
    </cofactor>
</comment>
<evidence type="ECO:0000313" key="13">
    <source>
        <dbReference type="EMBL" id="AGF48800.1"/>
    </source>
</evidence>
<organism evidence="13 14">
    <name type="scientific">Candidatus Kinetoplastidibacterium galati TCC219</name>
    <dbReference type="NCBI Taxonomy" id="1208921"/>
    <lineage>
        <taxon>Bacteria</taxon>
        <taxon>Pseudomonadati</taxon>
        <taxon>Pseudomonadota</taxon>
        <taxon>Betaproteobacteria</taxon>
        <taxon>Candidatus Kinetoplastidibacterium</taxon>
    </lineage>
</organism>
<dbReference type="GO" id="GO:0008964">
    <property type="term" value="F:phosphoenolpyruvate carboxylase activity"/>
    <property type="evidence" value="ECO:0007669"/>
    <property type="project" value="UniProtKB-UniRule"/>
</dbReference>
<feature type="active site" evidence="10 11">
    <location>
        <position position="141"/>
    </location>
</feature>
<keyword evidence="7 10" id="KW-0456">Lyase</keyword>
<dbReference type="Gene3D" id="1.20.1440.90">
    <property type="entry name" value="Phosphoenolpyruvate/pyruvate domain"/>
    <property type="match status" value="1"/>
</dbReference>
<keyword evidence="6 10" id="KW-0460">Magnesium</keyword>
<dbReference type="AlphaFoldDB" id="M1MA72"/>
<dbReference type="GO" id="GO:0015977">
    <property type="term" value="P:carbon fixation"/>
    <property type="evidence" value="ECO:0007669"/>
    <property type="project" value="UniProtKB-UniRule"/>
</dbReference>
<dbReference type="SUPFAM" id="SSF51621">
    <property type="entry name" value="Phosphoenolpyruvate/pyruvate domain"/>
    <property type="match status" value="1"/>
</dbReference>
<evidence type="ECO:0000256" key="1">
    <source>
        <dbReference type="ARBA" id="ARBA00001946"/>
    </source>
</evidence>
<comment type="function">
    <text evidence="2 10">Forms oxaloacetate, a four-carbon dicarboxylic acid source for the tricarboxylic acid cycle.</text>
</comment>
<dbReference type="PROSITE" id="PS00781">
    <property type="entry name" value="PEPCASE_1"/>
    <property type="match status" value="1"/>
</dbReference>
<dbReference type="Pfam" id="PF00311">
    <property type="entry name" value="PEPcase"/>
    <property type="match status" value="1"/>
</dbReference>
<dbReference type="KEGG" id="kga:ST1E_0323"/>
<dbReference type="RefSeq" id="WP_015389285.1">
    <property type="nucleotide sequence ID" value="NC_020284.1"/>
</dbReference>
<dbReference type="EMBL" id="CP003806">
    <property type="protein sequence ID" value="AGF48800.1"/>
    <property type="molecule type" value="Genomic_DNA"/>
</dbReference>
<reference evidence="13 14" key="1">
    <citation type="journal article" date="2013" name="Genome Biol. Evol.">
        <title>Genome evolution and phylogenomic analysis of candidatus kinetoplastibacterium, the betaproteobacterial endosymbionts of strigomonas and angomonas.</title>
        <authorList>
            <person name="Alves J.M."/>
            <person name="Serrano M.G."/>
            <person name="Maia da Silva F."/>
            <person name="Voegtly L.J."/>
            <person name="Matveyev A.V."/>
            <person name="Teixeira M.M."/>
            <person name="Camargo E.P."/>
            <person name="Buck G.A."/>
        </authorList>
    </citation>
    <scope>NUCLEOTIDE SEQUENCE [LARGE SCALE GENOMIC DNA]</scope>
    <source>
        <strain evidence="13 14">TCC219</strain>
    </source>
</reference>
<evidence type="ECO:0000313" key="14">
    <source>
        <dbReference type="Proteomes" id="UP000011658"/>
    </source>
</evidence>
<feature type="active site" evidence="10 12">
    <location>
        <position position="584"/>
    </location>
</feature>
<evidence type="ECO:0000256" key="9">
    <source>
        <dbReference type="ARBA" id="ARBA00048995"/>
    </source>
</evidence>
<evidence type="ECO:0000256" key="3">
    <source>
        <dbReference type="ARBA" id="ARBA00008346"/>
    </source>
</evidence>
<dbReference type="eggNOG" id="COG2352">
    <property type="taxonomic scope" value="Bacteria"/>
</dbReference>
<dbReference type="InterPro" id="IPR021135">
    <property type="entry name" value="PEP_COase"/>
</dbReference>
<dbReference type="PANTHER" id="PTHR30523">
    <property type="entry name" value="PHOSPHOENOLPYRUVATE CARBOXYLASE"/>
    <property type="match status" value="1"/>
</dbReference>
<dbReference type="GO" id="GO:0000287">
    <property type="term" value="F:magnesium ion binding"/>
    <property type="evidence" value="ECO:0007669"/>
    <property type="project" value="UniProtKB-UniRule"/>
</dbReference>
<dbReference type="PRINTS" id="PR00150">
    <property type="entry name" value="PEPCARBXLASE"/>
</dbReference>
<evidence type="ECO:0000256" key="11">
    <source>
        <dbReference type="PROSITE-ProRule" id="PRU10111"/>
    </source>
</evidence>
<name>M1MA72_9PROT</name>
<comment type="similarity">
    <text evidence="3 10">Belongs to the PEPCase type 1 family.</text>
</comment>
<dbReference type="HOGENOM" id="CLU_006557_2_0_4"/>
<dbReference type="PATRIC" id="fig|1208921.3.peg.76"/>
<keyword evidence="13" id="KW-0670">Pyruvate</keyword>
<evidence type="ECO:0000256" key="7">
    <source>
        <dbReference type="ARBA" id="ARBA00023239"/>
    </source>
</evidence>
<dbReference type="GO" id="GO:0006107">
    <property type="term" value="P:oxaloacetate metabolic process"/>
    <property type="evidence" value="ECO:0007669"/>
    <property type="project" value="UniProtKB-UniRule"/>
</dbReference>
<dbReference type="Proteomes" id="UP000011658">
    <property type="component" value="Chromosome"/>
</dbReference>
<protein>
    <recommendedName>
        <fullName evidence="5 10">Phosphoenolpyruvate carboxylase</fullName>
        <shortName evidence="10">PEPC</shortName>
        <shortName evidence="10">PEPCase</shortName>
        <ecNumber evidence="4 10">4.1.1.31</ecNumber>
    </recommendedName>
</protein>
<dbReference type="InterPro" id="IPR022805">
    <property type="entry name" value="PEP_COase_bac/pln-type"/>
</dbReference>
<dbReference type="NCBIfam" id="NF000584">
    <property type="entry name" value="PRK00009.1"/>
    <property type="match status" value="1"/>
</dbReference>
<evidence type="ECO:0000256" key="6">
    <source>
        <dbReference type="ARBA" id="ARBA00022842"/>
    </source>
</evidence>
<comment type="catalytic activity">
    <reaction evidence="9 10">
        <text>oxaloacetate + phosphate = phosphoenolpyruvate + hydrogencarbonate</text>
        <dbReference type="Rhea" id="RHEA:28370"/>
        <dbReference type="ChEBI" id="CHEBI:16452"/>
        <dbReference type="ChEBI" id="CHEBI:17544"/>
        <dbReference type="ChEBI" id="CHEBI:43474"/>
        <dbReference type="ChEBI" id="CHEBI:58702"/>
        <dbReference type="EC" id="4.1.1.31"/>
    </reaction>
</comment>
<gene>
    <name evidence="10" type="primary">ppc</name>
    <name evidence="13" type="ORF">ST1E_0323</name>
</gene>
<dbReference type="OrthoDB" id="9768133at2"/>
<dbReference type="HAMAP" id="MF_00595">
    <property type="entry name" value="PEPcase_type1"/>
    <property type="match status" value="1"/>
</dbReference>
<dbReference type="InterPro" id="IPR018129">
    <property type="entry name" value="PEP_COase_Lys_AS"/>
</dbReference>
<proteinExistence type="inferred from homology"/>
<dbReference type="EC" id="4.1.1.31" evidence="4 10"/>
<evidence type="ECO:0000256" key="10">
    <source>
        <dbReference type="HAMAP-Rule" id="MF_00595"/>
    </source>
</evidence>
<accession>M1MA72</accession>
<keyword evidence="8 10" id="KW-0120">Carbon dioxide fixation</keyword>
<dbReference type="GO" id="GO:0005829">
    <property type="term" value="C:cytosol"/>
    <property type="evidence" value="ECO:0007669"/>
    <property type="project" value="TreeGrafter"/>
</dbReference>
<sequence length="940" mass="107404">MQISPLRQEIRLLGKMLGEIIYSCEGKRLFDTIESIRRSAIRLRQNKKDHDNESLEEYISKLEGNDPNTVARAFSYFMHLVNIAEDNDQNRRHKEHISELNYPIRGSLKDVIKKLNSNGVSSYTISDLLNESCIVPVLTAHPTEIQRKSTLDAHRSISRKLIERNNEKDEESLKEIDLELLGHIAILWQTRILRYSSLTVNDEIENALSYYRSTFLITIPKLYRDLSNLLNNSDSGNFTSIPLKPFLRMGSWIGGDRDGNPNVDELTLEQAMVRQSSVIFEHYLKEIFALKTELSVSNLLVEVDKELLLLAEKSKDMSPHLKDEPYRKALVGIYARLAVTSEKLTGKNLARRAILTASPYKSSEELYDDLNIISSSLEKHHGNLINSLRLKNLQQAVKVFGFHLTTLDLRQSSDVHERVLTELFIQANIKLDDKNHKYSELSEEDKIKILRFELMQGRQLVSPWFEYSAETTRELKIFRAAAKIRANYGEVAIQQSIVSHTETLSDLLEVLVIQKETGLIKPTYYSPNEHEGLMVVPLFETITDLQNSAEIMSKWIDLPEVRSIISNSHGNIQEVMLGYSDSNKDGGFLTSNWELYQAERNLVEVFRSNNIKLRLFHGRGGSVGRGGGPSFEAILAQPPGAVSGQIRLTEQGEVVHGKYNNAEVGKWHLELLVAATLESSLYVSTTNKKNMDNIYVEKYGEAMSFMSRYAEKTYRNLIYEKPGFTEYFFTSTPINEIAELNIGSRPSSRKNLQNIEDLRAIPWSFSWSQCRLMLTSWYGVGSAIENFLDNGSGIISKSKNDRLSLLRVMVKEWPTFKTLISNMEMVLIKSDLGIASCYSKLVPNQTLRNNVFNAISLEYNKTIEMLRLLTNRDLLEDNPTLLNALKERFTYIDPLNYLQVELLRRHRYGYNSLSQNSKEMTKRDIHITINGIAAGLRNSG</sequence>
<dbReference type="InterPro" id="IPR033129">
    <property type="entry name" value="PEPCASE_His_AS"/>
</dbReference>
<evidence type="ECO:0000256" key="2">
    <source>
        <dbReference type="ARBA" id="ARBA00003670"/>
    </source>
</evidence>